<dbReference type="Proteomes" id="UP000595038">
    <property type="component" value="Chromosome"/>
</dbReference>
<gene>
    <name evidence="3" type="ORF">CHCC16736_3362</name>
    <name evidence="2" type="ORF">I6G80_21080</name>
</gene>
<reference evidence="2 5" key="2">
    <citation type="submission" date="2020-12" db="EMBL/GenBank/DDBJ databases">
        <title>FDA dAtabase for Regulatory Grade micrObial Sequences (FDA-ARGOS): Supporting development and validation of Infectious Disease Dx tests.</title>
        <authorList>
            <person name="Nelson B."/>
            <person name="Plummer A."/>
            <person name="Tallon L."/>
            <person name="Sadzewicz L."/>
            <person name="Zhao X."/>
            <person name="Boylan J."/>
            <person name="Ott S."/>
            <person name="Bowen H."/>
            <person name="Vavikolanu K."/>
            <person name="Mehta A."/>
            <person name="Aluvathingal J."/>
            <person name="Nadendla S."/>
            <person name="Myers T."/>
            <person name="Yan Y."/>
            <person name="Sichtig H."/>
        </authorList>
    </citation>
    <scope>NUCLEOTIDE SEQUENCE [LARGE SCALE GENOMIC DNA]</scope>
    <source>
        <strain evidence="2 5">FDAARGOS_923</strain>
    </source>
</reference>
<reference evidence="3 4" key="1">
    <citation type="submission" date="2019-06" db="EMBL/GenBank/DDBJ databases">
        <title>Genome sequence analysis of &gt;100 Bacillus licheniformis strains suggests intrinsic resistance to this species.</title>
        <authorList>
            <person name="Wels M."/>
            <person name="Siezen R.J."/>
            <person name="Johansen E."/>
            <person name="Stuer-Lauridsen B."/>
            <person name="Bjerre K."/>
            <person name="Nielsen B.K.K."/>
        </authorList>
    </citation>
    <scope>NUCLEOTIDE SEQUENCE [LARGE SCALE GENOMIC DNA]</scope>
    <source>
        <strain evidence="3 4">BAC-16736</strain>
    </source>
</reference>
<dbReference type="AlphaFoldDB" id="A0A415J032"/>
<name>A0A415J032_BACLI</name>
<evidence type="ECO:0000313" key="4">
    <source>
        <dbReference type="Proteomes" id="UP000435910"/>
    </source>
</evidence>
<dbReference type="Pfam" id="PF12650">
    <property type="entry name" value="DUF3784"/>
    <property type="match status" value="1"/>
</dbReference>
<accession>A0A415J032</accession>
<evidence type="ECO:0000256" key="1">
    <source>
        <dbReference type="SAM" id="Phobius"/>
    </source>
</evidence>
<evidence type="ECO:0000313" key="3">
    <source>
        <dbReference type="EMBL" id="TWL28760.1"/>
    </source>
</evidence>
<feature type="transmembrane region" description="Helical" evidence="1">
    <location>
        <begin position="46"/>
        <end position="69"/>
    </location>
</feature>
<sequence length="97" mass="11075">MYFQLNPISIAAALLFFAAAYAVGIKKQTWILRGFRRERVRDQDKLAKIAGYFFLNSGFLLFLNGVVYIPYQESFTPSAILAYGICTMIYVQKTMAE</sequence>
<feature type="transmembrane region" description="Helical" evidence="1">
    <location>
        <begin position="75"/>
        <end position="91"/>
    </location>
</feature>
<dbReference type="Proteomes" id="UP000435910">
    <property type="component" value="Unassembled WGS sequence"/>
</dbReference>
<keyword evidence="1" id="KW-1133">Transmembrane helix</keyword>
<dbReference type="InterPro" id="IPR017259">
    <property type="entry name" value="UCP037672"/>
</dbReference>
<feature type="transmembrane region" description="Helical" evidence="1">
    <location>
        <begin position="6"/>
        <end position="25"/>
    </location>
</feature>
<keyword evidence="1" id="KW-0812">Transmembrane</keyword>
<evidence type="ECO:0000313" key="2">
    <source>
        <dbReference type="EMBL" id="QPR72272.1"/>
    </source>
</evidence>
<dbReference type="EMBL" id="CP065647">
    <property type="protein sequence ID" value="QPR72272.1"/>
    <property type="molecule type" value="Genomic_DNA"/>
</dbReference>
<proteinExistence type="predicted"/>
<organism evidence="3 4">
    <name type="scientific">Bacillus licheniformis</name>
    <dbReference type="NCBI Taxonomy" id="1402"/>
    <lineage>
        <taxon>Bacteria</taxon>
        <taxon>Bacillati</taxon>
        <taxon>Bacillota</taxon>
        <taxon>Bacilli</taxon>
        <taxon>Bacillales</taxon>
        <taxon>Bacillaceae</taxon>
        <taxon>Bacillus</taxon>
    </lineage>
</organism>
<keyword evidence="1" id="KW-0472">Membrane</keyword>
<dbReference type="EMBL" id="NILC01000021">
    <property type="protein sequence ID" value="TWL28760.1"/>
    <property type="molecule type" value="Genomic_DNA"/>
</dbReference>
<dbReference type="PIRSF" id="PIRSF037672">
    <property type="entry name" value="UCP037672"/>
    <property type="match status" value="1"/>
</dbReference>
<dbReference type="RefSeq" id="WP_009328891.1">
    <property type="nucleotide sequence ID" value="NZ_BEXU01000009.1"/>
</dbReference>
<evidence type="ECO:0000313" key="5">
    <source>
        <dbReference type="Proteomes" id="UP000595038"/>
    </source>
</evidence>
<protein>
    <submittedName>
        <fullName evidence="2">DUF3784 domain-containing protein</fullName>
    </submittedName>
</protein>